<comment type="caution">
    <text evidence="1">The sequence shown here is derived from an EMBL/GenBank/DDBJ whole genome shotgun (WGS) entry which is preliminary data.</text>
</comment>
<gene>
    <name evidence="1" type="ORF">GGR21_000791</name>
</gene>
<dbReference type="Proteomes" id="UP000555103">
    <property type="component" value="Unassembled WGS sequence"/>
</dbReference>
<dbReference type="AlphaFoldDB" id="A0A840CN04"/>
<accession>A0A840CN04</accession>
<proteinExistence type="predicted"/>
<name>A0A840CN04_9BACT</name>
<reference evidence="1 2" key="1">
    <citation type="submission" date="2020-08" db="EMBL/GenBank/DDBJ databases">
        <title>Genomic Encyclopedia of Type Strains, Phase IV (KMG-IV): sequencing the most valuable type-strain genomes for metagenomic binning, comparative biology and taxonomic classification.</title>
        <authorList>
            <person name="Goeker M."/>
        </authorList>
    </citation>
    <scope>NUCLEOTIDE SEQUENCE [LARGE SCALE GENOMIC DNA]</scope>
    <source>
        <strain evidence="1 2">DSM 104969</strain>
    </source>
</reference>
<organism evidence="1 2">
    <name type="scientific">Dysgonomonas hofstadii</name>
    <dbReference type="NCBI Taxonomy" id="637886"/>
    <lineage>
        <taxon>Bacteria</taxon>
        <taxon>Pseudomonadati</taxon>
        <taxon>Bacteroidota</taxon>
        <taxon>Bacteroidia</taxon>
        <taxon>Bacteroidales</taxon>
        <taxon>Dysgonomonadaceae</taxon>
        <taxon>Dysgonomonas</taxon>
    </lineage>
</organism>
<evidence type="ECO:0000313" key="1">
    <source>
        <dbReference type="EMBL" id="MBB4034904.1"/>
    </source>
</evidence>
<protein>
    <submittedName>
        <fullName evidence="1">Uncharacterized protein</fullName>
    </submittedName>
</protein>
<sequence>MEKKKGFSYKSQYGVVVVCKNEAEQKQIYEKLRKEGLTLKVVCV</sequence>
<dbReference type="EMBL" id="JACIEP010000002">
    <property type="protein sequence ID" value="MBB4034904.1"/>
    <property type="molecule type" value="Genomic_DNA"/>
</dbReference>
<dbReference type="RefSeq" id="WP_262890040.1">
    <property type="nucleotide sequence ID" value="NZ_JACIEP010000002.1"/>
</dbReference>
<keyword evidence="2" id="KW-1185">Reference proteome</keyword>
<evidence type="ECO:0000313" key="2">
    <source>
        <dbReference type="Proteomes" id="UP000555103"/>
    </source>
</evidence>